<dbReference type="GO" id="GO:0006749">
    <property type="term" value="P:glutathione metabolic process"/>
    <property type="evidence" value="ECO:0007669"/>
    <property type="project" value="TreeGrafter"/>
</dbReference>
<keyword evidence="4" id="KW-0378">Hydrolase</keyword>
<evidence type="ECO:0000256" key="4">
    <source>
        <dbReference type="ARBA" id="ARBA00022801"/>
    </source>
</evidence>
<feature type="domain" description="Metallo-beta-lactamase" evidence="6">
    <location>
        <begin position="14"/>
        <end position="172"/>
    </location>
</feature>
<dbReference type="Pfam" id="PF00753">
    <property type="entry name" value="Lactamase_B"/>
    <property type="match status" value="2"/>
</dbReference>
<dbReference type="GO" id="GO:0050313">
    <property type="term" value="F:sulfur dioxygenase activity"/>
    <property type="evidence" value="ECO:0007669"/>
    <property type="project" value="TreeGrafter"/>
</dbReference>
<evidence type="ECO:0000256" key="5">
    <source>
        <dbReference type="ARBA" id="ARBA00022833"/>
    </source>
</evidence>
<organism evidence="7 8">
    <name type="scientific">Candidatus Geothrix skivensis</name>
    <dbReference type="NCBI Taxonomy" id="2954439"/>
    <lineage>
        <taxon>Bacteria</taxon>
        <taxon>Pseudomonadati</taxon>
        <taxon>Acidobacteriota</taxon>
        <taxon>Holophagae</taxon>
        <taxon>Holophagales</taxon>
        <taxon>Holophagaceae</taxon>
        <taxon>Geothrix</taxon>
    </lineage>
</organism>
<comment type="cofactor">
    <cofactor evidence="1">
        <name>Zn(2+)</name>
        <dbReference type="ChEBI" id="CHEBI:29105"/>
    </cofactor>
</comment>
<evidence type="ECO:0000256" key="3">
    <source>
        <dbReference type="ARBA" id="ARBA00022723"/>
    </source>
</evidence>
<comment type="similarity">
    <text evidence="2">Belongs to the metallo-beta-lactamase superfamily. Glyoxalase II family.</text>
</comment>
<evidence type="ECO:0000313" key="7">
    <source>
        <dbReference type="EMBL" id="MBK9795411.1"/>
    </source>
</evidence>
<comment type="caution">
    <text evidence="7">The sequence shown here is derived from an EMBL/GenBank/DDBJ whole genome shotgun (WGS) entry which is preliminary data.</text>
</comment>
<dbReference type="InterPro" id="IPR001279">
    <property type="entry name" value="Metallo-B-lactamas"/>
</dbReference>
<protein>
    <submittedName>
        <fullName evidence="7">MBL fold metallo-hydrolase</fullName>
    </submittedName>
</protein>
<accession>A0A9D7SEJ8</accession>
<dbReference type="InterPro" id="IPR036866">
    <property type="entry name" value="RibonucZ/Hydroxyglut_hydro"/>
</dbReference>
<keyword evidence="5" id="KW-0862">Zinc</keyword>
<dbReference type="SUPFAM" id="SSF56281">
    <property type="entry name" value="Metallo-hydrolase/oxidoreductase"/>
    <property type="match status" value="1"/>
</dbReference>
<dbReference type="Proteomes" id="UP000886657">
    <property type="component" value="Unassembled WGS sequence"/>
</dbReference>
<dbReference type="CDD" id="cd07723">
    <property type="entry name" value="hydroxyacylglutathione_hydrolase_MBL-fold"/>
    <property type="match status" value="1"/>
</dbReference>
<dbReference type="Gene3D" id="3.60.15.10">
    <property type="entry name" value="Ribonuclease Z/Hydroxyacylglutathione hydrolase-like"/>
    <property type="match status" value="1"/>
</dbReference>
<dbReference type="SMART" id="SM00849">
    <property type="entry name" value="Lactamase_B"/>
    <property type="match status" value="1"/>
</dbReference>
<evidence type="ECO:0000259" key="6">
    <source>
        <dbReference type="SMART" id="SM00849"/>
    </source>
</evidence>
<evidence type="ECO:0000256" key="2">
    <source>
        <dbReference type="ARBA" id="ARBA00006759"/>
    </source>
</evidence>
<proteinExistence type="inferred from homology"/>
<gene>
    <name evidence="7" type="ORF">IPP58_02740</name>
</gene>
<dbReference type="PANTHER" id="PTHR43084">
    <property type="entry name" value="PERSULFIDE DIOXYGENASE ETHE1"/>
    <property type="match status" value="1"/>
</dbReference>
<dbReference type="GO" id="GO:0046872">
    <property type="term" value="F:metal ion binding"/>
    <property type="evidence" value="ECO:0007669"/>
    <property type="project" value="UniProtKB-KW"/>
</dbReference>
<dbReference type="AlphaFoldDB" id="A0A9D7SEJ8"/>
<dbReference type="GO" id="GO:0016787">
    <property type="term" value="F:hydrolase activity"/>
    <property type="evidence" value="ECO:0007669"/>
    <property type="project" value="UniProtKB-KW"/>
</dbReference>
<evidence type="ECO:0000256" key="1">
    <source>
        <dbReference type="ARBA" id="ARBA00001947"/>
    </source>
</evidence>
<dbReference type="InterPro" id="IPR051682">
    <property type="entry name" value="Mito_Persulfide_Diox"/>
</dbReference>
<sequence length="217" mass="23806">MRFIFEQIRVGGDRNFGYLLGDREAGVGVVIDPSYTPEAVVDRARVQGLRITHILNTHGHADHANGNETAKTLTGAMVAGGPGHPGPVDLTLKDGDRIPFGAFSLRTWYVPGHYHDHLAFLVEGQDAAFTGDLLFVGKVGGTQGEADGRTEWASLQRLLREWPDSTTIWPGHDYGARPSSTLAWERSTNPFLLCADVESFLKAKRDWAEFKAAHGLR</sequence>
<name>A0A9D7SEJ8_9BACT</name>
<dbReference type="PANTHER" id="PTHR43084:SF1">
    <property type="entry name" value="PERSULFIDE DIOXYGENASE ETHE1, MITOCHONDRIAL"/>
    <property type="match status" value="1"/>
</dbReference>
<dbReference type="EMBL" id="JADKIO010000005">
    <property type="protein sequence ID" value="MBK9795411.1"/>
    <property type="molecule type" value="Genomic_DNA"/>
</dbReference>
<keyword evidence="3" id="KW-0479">Metal-binding</keyword>
<dbReference type="InterPro" id="IPR035680">
    <property type="entry name" value="Clx_II_MBL"/>
</dbReference>
<dbReference type="GO" id="GO:0070813">
    <property type="term" value="P:hydrogen sulfide metabolic process"/>
    <property type="evidence" value="ECO:0007669"/>
    <property type="project" value="TreeGrafter"/>
</dbReference>
<reference evidence="7" key="1">
    <citation type="submission" date="2020-10" db="EMBL/GenBank/DDBJ databases">
        <title>Connecting structure to function with the recovery of over 1000 high-quality activated sludge metagenome-assembled genomes encoding full-length rRNA genes using long-read sequencing.</title>
        <authorList>
            <person name="Singleton C.M."/>
            <person name="Petriglieri F."/>
            <person name="Kristensen J.M."/>
            <person name="Kirkegaard R.H."/>
            <person name="Michaelsen T.Y."/>
            <person name="Andersen M.H."/>
            <person name="Karst S.M."/>
            <person name="Dueholm M.S."/>
            <person name="Nielsen P.H."/>
            <person name="Albertsen M."/>
        </authorList>
    </citation>
    <scope>NUCLEOTIDE SEQUENCE</scope>
    <source>
        <strain evidence="7">Skiv_18-Q3-R9-52_MAXAC.067</strain>
    </source>
</reference>
<evidence type="ECO:0000313" key="8">
    <source>
        <dbReference type="Proteomes" id="UP000886657"/>
    </source>
</evidence>